<evidence type="ECO:0000313" key="1">
    <source>
        <dbReference type="EMBL" id="KAL3800301.1"/>
    </source>
</evidence>
<comment type="caution">
    <text evidence="1">The sequence shown here is derived from an EMBL/GenBank/DDBJ whole genome shotgun (WGS) entry which is preliminary data.</text>
</comment>
<keyword evidence="2" id="KW-1185">Reference proteome</keyword>
<evidence type="ECO:0000313" key="2">
    <source>
        <dbReference type="Proteomes" id="UP001516023"/>
    </source>
</evidence>
<gene>
    <name evidence="1" type="ORF">HJC23_003597</name>
</gene>
<sequence>MRLSPSSGTTDGDITMLSLRFKTVIALAVTSLVVGLSQLIGNYDDATMIKKTGSIRRGLQESEAKSALVNAISLMGERHSGTNWIADHLTECFGDELTVKVSYSRFKHWFQYDMTTIEPKSTVVVAMFRDPYDWVEAMHERPHHAHSHMNLSWREFVTKPWRGPRRLNDYHLLQRSGGYEEVNVDMGQSCVANYTWNEVIPCSYGDFTSIDGYARYMYELMHDGSGRAYPSIVDLRREKILNFISMKKMRGVKSFHPTRYEDLYKKGTASLIKMLEDETGKQAKCEPIAGKGAVAHKAVPKAFIRWMNKYVDWETEALIGYSKRTLKS</sequence>
<proteinExistence type="predicted"/>
<dbReference type="Proteomes" id="UP001516023">
    <property type="component" value="Unassembled WGS sequence"/>
</dbReference>
<dbReference type="EMBL" id="JABMIG020000033">
    <property type="protein sequence ID" value="KAL3800301.1"/>
    <property type="molecule type" value="Genomic_DNA"/>
</dbReference>
<reference evidence="1 2" key="1">
    <citation type="journal article" date="2020" name="G3 (Bethesda)">
        <title>Improved Reference Genome for Cyclotella cryptica CCMP332, a Model for Cell Wall Morphogenesis, Salinity Adaptation, and Lipid Production in Diatoms (Bacillariophyta).</title>
        <authorList>
            <person name="Roberts W.R."/>
            <person name="Downey K.M."/>
            <person name="Ruck E.C."/>
            <person name="Traller J.C."/>
            <person name="Alverson A.J."/>
        </authorList>
    </citation>
    <scope>NUCLEOTIDE SEQUENCE [LARGE SCALE GENOMIC DNA]</scope>
    <source>
        <strain evidence="1 2">CCMP332</strain>
    </source>
</reference>
<evidence type="ECO:0008006" key="3">
    <source>
        <dbReference type="Google" id="ProtNLM"/>
    </source>
</evidence>
<name>A0ABD3QLA2_9STRA</name>
<protein>
    <recommendedName>
        <fullName evidence="3">Sulfotransferase domain-containing protein</fullName>
    </recommendedName>
</protein>
<organism evidence="1 2">
    <name type="scientific">Cyclotella cryptica</name>
    <dbReference type="NCBI Taxonomy" id="29204"/>
    <lineage>
        <taxon>Eukaryota</taxon>
        <taxon>Sar</taxon>
        <taxon>Stramenopiles</taxon>
        <taxon>Ochrophyta</taxon>
        <taxon>Bacillariophyta</taxon>
        <taxon>Coscinodiscophyceae</taxon>
        <taxon>Thalassiosirophycidae</taxon>
        <taxon>Stephanodiscales</taxon>
        <taxon>Stephanodiscaceae</taxon>
        <taxon>Cyclotella</taxon>
    </lineage>
</organism>
<dbReference type="AlphaFoldDB" id="A0ABD3QLA2"/>
<accession>A0ABD3QLA2</accession>